<keyword evidence="4 9" id="KW-0812">Transmembrane</keyword>
<evidence type="ECO:0000256" key="7">
    <source>
        <dbReference type="ARBA" id="ARBA00023136"/>
    </source>
</evidence>
<evidence type="ECO:0000256" key="8">
    <source>
        <dbReference type="RuleBase" id="RU004057"/>
    </source>
</evidence>
<keyword evidence="6 9" id="KW-1133">Transmembrane helix</keyword>
<organism evidence="11 12">
    <name type="scientific">Hydrogenimonas cancrithermarum</name>
    <dbReference type="NCBI Taxonomy" id="2993563"/>
    <lineage>
        <taxon>Bacteria</taxon>
        <taxon>Pseudomonadati</taxon>
        <taxon>Campylobacterota</taxon>
        <taxon>Epsilonproteobacteria</taxon>
        <taxon>Campylobacterales</taxon>
        <taxon>Hydrogenimonadaceae</taxon>
        <taxon>Hydrogenimonas</taxon>
    </lineage>
</organism>
<protein>
    <submittedName>
        <fullName evidence="11">Flagellar motor protein MotA</fullName>
    </submittedName>
</protein>
<dbReference type="RefSeq" id="WP_286337541.1">
    <property type="nucleotide sequence ID" value="NZ_AP027370.1"/>
</dbReference>
<evidence type="ECO:0000313" key="11">
    <source>
        <dbReference type="EMBL" id="BDY12338.1"/>
    </source>
</evidence>
<dbReference type="Pfam" id="PF01618">
    <property type="entry name" value="MotA_ExbB"/>
    <property type="match status" value="1"/>
</dbReference>
<gene>
    <name evidence="11" type="primary">exbB3</name>
    <name evidence="11" type="ORF">HCR_06500</name>
</gene>
<evidence type="ECO:0000256" key="1">
    <source>
        <dbReference type="ARBA" id="ARBA00004429"/>
    </source>
</evidence>
<name>A0ABM8FJ71_9BACT</name>
<evidence type="ECO:0000256" key="5">
    <source>
        <dbReference type="ARBA" id="ARBA00022927"/>
    </source>
</evidence>
<evidence type="ECO:0000259" key="10">
    <source>
        <dbReference type="Pfam" id="PF01618"/>
    </source>
</evidence>
<feature type="transmembrane region" description="Helical" evidence="9">
    <location>
        <begin position="15"/>
        <end position="39"/>
    </location>
</feature>
<keyword evidence="12" id="KW-1185">Reference proteome</keyword>
<dbReference type="EMBL" id="AP027370">
    <property type="protein sequence ID" value="BDY12338.1"/>
    <property type="molecule type" value="Genomic_DNA"/>
</dbReference>
<dbReference type="InterPro" id="IPR050790">
    <property type="entry name" value="ExbB/TolQ_transport"/>
</dbReference>
<evidence type="ECO:0000256" key="9">
    <source>
        <dbReference type="SAM" id="Phobius"/>
    </source>
</evidence>
<comment type="subcellular location">
    <subcellularLocation>
        <location evidence="1">Cell inner membrane</location>
        <topology evidence="1">Multi-pass membrane protein</topology>
    </subcellularLocation>
    <subcellularLocation>
        <location evidence="8">Membrane</location>
        <topology evidence="8">Multi-pass membrane protein</topology>
    </subcellularLocation>
</comment>
<dbReference type="PANTHER" id="PTHR30625">
    <property type="entry name" value="PROTEIN TOLQ"/>
    <property type="match status" value="1"/>
</dbReference>
<keyword evidence="2 8" id="KW-0813">Transport</keyword>
<keyword evidence="11" id="KW-0966">Cell projection</keyword>
<accession>A0ABM8FJ71</accession>
<dbReference type="Proteomes" id="UP001321445">
    <property type="component" value="Chromosome"/>
</dbReference>
<dbReference type="PANTHER" id="PTHR30625:SF15">
    <property type="entry name" value="BIOPOLYMER TRANSPORT PROTEIN EXBB"/>
    <property type="match status" value="1"/>
</dbReference>
<feature type="transmembrane region" description="Helical" evidence="9">
    <location>
        <begin position="100"/>
        <end position="125"/>
    </location>
</feature>
<dbReference type="InterPro" id="IPR002898">
    <property type="entry name" value="MotA_ExbB_proton_chnl"/>
</dbReference>
<comment type="similarity">
    <text evidence="8">Belongs to the exbB/tolQ family.</text>
</comment>
<evidence type="ECO:0000256" key="6">
    <source>
        <dbReference type="ARBA" id="ARBA00022989"/>
    </source>
</evidence>
<keyword evidence="7 9" id="KW-0472">Membrane</keyword>
<feature type="transmembrane region" description="Helical" evidence="9">
    <location>
        <begin position="145"/>
        <end position="166"/>
    </location>
</feature>
<evidence type="ECO:0000313" key="12">
    <source>
        <dbReference type="Proteomes" id="UP001321445"/>
    </source>
</evidence>
<proteinExistence type="inferred from homology"/>
<reference evidence="11 12" key="1">
    <citation type="submission" date="2023-03" db="EMBL/GenBank/DDBJ databases">
        <title>Description of Hydrogenimonas sp. ISO32.</title>
        <authorList>
            <person name="Mino S."/>
            <person name="Fukazawa S."/>
            <person name="Sawabe T."/>
        </authorList>
    </citation>
    <scope>NUCLEOTIDE SEQUENCE [LARGE SCALE GENOMIC DNA]</scope>
    <source>
        <strain evidence="11 12">ISO32</strain>
    </source>
</reference>
<keyword evidence="11" id="KW-0969">Cilium</keyword>
<keyword evidence="11" id="KW-0282">Flagellum</keyword>
<keyword evidence="5 8" id="KW-0653">Protein transport</keyword>
<evidence type="ECO:0000256" key="2">
    <source>
        <dbReference type="ARBA" id="ARBA00022448"/>
    </source>
</evidence>
<evidence type="ECO:0000256" key="4">
    <source>
        <dbReference type="ARBA" id="ARBA00022692"/>
    </source>
</evidence>
<keyword evidence="3" id="KW-1003">Cell membrane</keyword>
<feature type="domain" description="MotA/TolQ/ExbB proton channel" evidence="10">
    <location>
        <begin position="82"/>
        <end position="176"/>
    </location>
</feature>
<sequence>MIDIVVGYLDRSSPITIGVLGLLSFYLLLTLWAFVYRYLTLARWLSKETDSMEQMHMGAASVSPKSILKSCMKKTLSPNANMLEMCQFAATKEATKGLTLLSLIASTSPFIGLFGTVISILEAFAGLGTQKSATLSVVAPAISEALVATAAGIFVAIFAYTFHLLLKRKAYELSTVIAMQVDLLLAQSLKKQ</sequence>
<evidence type="ECO:0000256" key="3">
    <source>
        <dbReference type="ARBA" id="ARBA00022475"/>
    </source>
</evidence>